<accession>A0A1B8P679</accession>
<evidence type="ECO:0000313" key="12">
    <source>
        <dbReference type="Proteomes" id="UP000092504"/>
    </source>
</evidence>
<feature type="transmembrane region" description="Helical" evidence="9">
    <location>
        <begin position="101"/>
        <end position="122"/>
    </location>
</feature>
<name>A0A1B8P679_HALEL</name>
<evidence type="ECO:0000256" key="6">
    <source>
        <dbReference type="ARBA" id="ARBA00022989"/>
    </source>
</evidence>
<evidence type="ECO:0000256" key="5">
    <source>
        <dbReference type="ARBA" id="ARBA00022692"/>
    </source>
</evidence>
<feature type="domain" description="Na+/H+ antiporter NhaC-like C-terminal" evidence="10">
    <location>
        <begin position="67"/>
        <end position="172"/>
    </location>
</feature>
<feature type="transmembrane region" description="Helical" evidence="9">
    <location>
        <begin position="7"/>
        <end position="30"/>
    </location>
</feature>
<keyword evidence="2" id="KW-0813">Transport</keyword>
<dbReference type="Proteomes" id="UP000092504">
    <property type="component" value="Unassembled WGS sequence"/>
</dbReference>
<dbReference type="AlphaFoldDB" id="A0A1B8P679"/>
<proteinExistence type="inferred from homology"/>
<dbReference type="PANTHER" id="PTHR33451:SF3">
    <property type="entry name" value="MALATE-2H(+)_NA(+)-LACTATE ANTIPORTER"/>
    <property type="match status" value="1"/>
</dbReference>
<dbReference type="InterPro" id="IPR052180">
    <property type="entry name" value="NhaC_Na-H+_Antiporter"/>
</dbReference>
<organism evidence="11 12">
    <name type="scientific">Halomonas elongata</name>
    <dbReference type="NCBI Taxonomy" id="2746"/>
    <lineage>
        <taxon>Bacteria</taxon>
        <taxon>Pseudomonadati</taxon>
        <taxon>Pseudomonadota</taxon>
        <taxon>Gammaproteobacteria</taxon>
        <taxon>Oceanospirillales</taxon>
        <taxon>Halomonadaceae</taxon>
        <taxon>Halomonas</taxon>
    </lineage>
</organism>
<dbReference type="PATRIC" id="fig|2746.7.peg.2205"/>
<comment type="similarity">
    <text evidence="8">Belongs to the NhaC Na(+)/H(+) (TC 2.A.35) antiporter family.</text>
</comment>
<evidence type="ECO:0000259" key="10">
    <source>
        <dbReference type="Pfam" id="PF03553"/>
    </source>
</evidence>
<feature type="transmembrane region" description="Helical" evidence="9">
    <location>
        <begin position="42"/>
        <end position="70"/>
    </location>
</feature>
<evidence type="ECO:0000313" key="11">
    <source>
        <dbReference type="EMBL" id="OBX37774.1"/>
    </source>
</evidence>
<dbReference type="Pfam" id="PF03553">
    <property type="entry name" value="Na_H_antiporter"/>
    <property type="match status" value="1"/>
</dbReference>
<evidence type="ECO:0000256" key="7">
    <source>
        <dbReference type="ARBA" id="ARBA00023136"/>
    </source>
</evidence>
<keyword evidence="7 9" id="KW-0472">Membrane</keyword>
<evidence type="ECO:0000256" key="4">
    <source>
        <dbReference type="ARBA" id="ARBA00022475"/>
    </source>
</evidence>
<evidence type="ECO:0000256" key="9">
    <source>
        <dbReference type="SAM" id="Phobius"/>
    </source>
</evidence>
<reference evidence="11 12" key="1">
    <citation type="submission" date="2016-06" db="EMBL/GenBank/DDBJ databases">
        <title>Genome sequence of halotolerant plant growth promoting strain of Halomonas elongata HEK1 isolated from salterns of Rann of Kutch, Gujarat, India.</title>
        <authorList>
            <person name="Gaba S."/>
            <person name="Singh R.N."/>
            <person name="Abrol S."/>
            <person name="Kaushik R."/>
            <person name="Saxena A.K."/>
        </authorList>
    </citation>
    <scope>NUCLEOTIDE SEQUENCE [LARGE SCALE GENOMIC DNA]</scope>
    <source>
        <strain evidence="11 12">HEK1</strain>
    </source>
</reference>
<comment type="caution">
    <text evidence="11">The sequence shown here is derived from an EMBL/GenBank/DDBJ whole genome shotgun (WGS) entry which is preliminary data.</text>
</comment>
<dbReference type="InterPro" id="IPR018461">
    <property type="entry name" value="Na/H_Antiport_NhaC-like_C"/>
</dbReference>
<protein>
    <submittedName>
        <fullName evidence="11">Malate-2H(+)/Na(+)-lactate antiporter</fullName>
    </submittedName>
</protein>
<evidence type="ECO:0000256" key="1">
    <source>
        <dbReference type="ARBA" id="ARBA00004651"/>
    </source>
</evidence>
<keyword evidence="5 9" id="KW-0812">Transmembrane</keyword>
<evidence type="ECO:0000256" key="8">
    <source>
        <dbReference type="ARBA" id="ARBA00038435"/>
    </source>
</evidence>
<sequence>MPSIIYYGLSVMSPQIFLCAAFIICAITSLSTGTSFGTAGTAGVAMIGIGHSFGIPLPLVAGAVISGAYVGDKMSPLSDTTVMTASLCRVKLVDHIRSMSLVSGPAALIAALLFLVVGFFYVGDDVDTQRADMAMQALQSHFTINGWLLLPAVVVIGLLIRRYPAIPVITFGP</sequence>
<keyword evidence="4" id="KW-1003">Cell membrane</keyword>
<gene>
    <name evidence="11" type="primary">mleN_2</name>
    <name evidence="11" type="ORF">A8U91_02152</name>
</gene>
<keyword evidence="6 9" id="KW-1133">Transmembrane helix</keyword>
<dbReference type="EMBL" id="MAJD01000001">
    <property type="protein sequence ID" value="OBX37774.1"/>
    <property type="molecule type" value="Genomic_DNA"/>
</dbReference>
<evidence type="ECO:0000256" key="2">
    <source>
        <dbReference type="ARBA" id="ARBA00022448"/>
    </source>
</evidence>
<dbReference type="GO" id="GO:0015297">
    <property type="term" value="F:antiporter activity"/>
    <property type="evidence" value="ECO:0007669"/>
    <property type="project" value="UniProtKB-KW"/>
</dbReference>
<dbReference type="GO" id="GO:0005886">
    <property type="term" value="C:plasma membrane"/>
    <property type="evidence" value="ECO:0007669"/>
    <property type="project" value="UniProtKB-SubCell"/>
</dbReference>
<comment type="subcellular location">
    <subcellularLocation>
        <location evidence="1">Cell membrane</location>
        <topology evidence="1">Multi-pass membrane protein</topology>
    </subcellularLocation>
</comment>
<feature type="transmembrane region" description="Helical" evidence="9">
    <location>
        <begin position="142"/>
        <end position="160"/>
    </location>
</feature>
<keyword evidence="3" id="KW-0050">Antiport</keyword>
<evidence type="ECO:0000256" key="3">
    <source>
        <dbReference type="ARBA" id="ARBA00022449"/>
    </source>
</evidence>
<dbReference type="PANTHER" id="PTHR33451">
    <property type="entry name" value="MALATE-2H(+)/NA(+)-LACTATE ANTIPORTER"/>
    <property type="match status" value="1"/>
</dbReference>